<keyword evidence="2" id="KW-1003">Cell membrane</keyword>
<name>A0A5B2XUX7_9PSEU</name>
<dbReference type="PANTHER" id="PTHR30086">
    <property type="entry name" value="ARGININE EXPORTER PROTEIN ARGO"/>
    <property type="match status" value="1"/>
</dbReference>
<dbReference type="GO" id="GO:0015171">
    <property type="term" value="F:amino acid transmembrane transporter activity"/>
    <property type="evidence" value="ECO:0007669"/>
    <property type="project" value="TreeGrafter"/>
</dbReference>
<dbReference type="GO" id="GO:0005886">
    <property type="term" value="C:plasma membrane"/>
    <property type="evidence" value="ECO:0007669"/>
    <property type="project" value="UniProtKB-SubCell"/>
</dbReference>
<dbReference type="Pfam" id="PF01810">
    <property type="entry name" value="LysE"/>
    <property type="match status" value="1"/>
</dbReference>
<organism evidence="7 8">
    <name type="scientific">Solihabitans fulvus</name>
    <dbReference type="NCBI Taxonomy" id="1892852"/>
    <lineage>
        <taxon>Bacteria</taxon>
        <taxon>Bacillati</taxon>
        <taxon>Actinomycetota</taxon>
        <taxon>Actinomycetes</taxon>
        <taxon>Pseudonocardiales</taxon>
        <taxon>Pseudonocardiaceae</taxon>
        <taxon>Solihabitans</taxon>
    </lineage>
</organism>
<gene>
    <name evidence="7" type="ORF">F0L68_00030</name>
</gene>
<evidence type="ECO:0000256" key="2">
    <source>
        <dbReference type="ARBA" id="ARBA00022475"/>
    </source>
</evidence>
<reference evidence="7 8" key="2">
    <citation type="submission" date="2019-09" db="EMBL/GenBank/DDBJ databases">
        <authorList>
            <person name="Jin C."/>
        </authorList>
    </citation>
    <scope>NUCLEOTIDE SEQUENCE [LARGE SCALE GENOMIC DNA]</scope>
    <source>
        <strain evidence="7 8">AN110305</strain>
    </source>
</reference>
<feature type="transmembrane region" description="Helical" evidence="6">
    <location>
        <begin position="68"/>
        <end position="89"/>
    </location>
</feature>
<feature type="transmembrane region" description="Helical" evidence="6">
    <location>
        <begin position="187"/>
        <end position="207"/>
    </location>
</feature>
<dbReference type="RefSeq" id="WP_149847273.1">
    <property type="nucleotide sequence ID" value="NZ_VUOB01000001.1"/>
</dbReference>
<dbReference type="Proteomes" id="UP000323454">
    <property type="component" value="Unassembled WGS sequence"/>
</dbReference>
<dbReference type="InterPro" id="IPR001123">
    <property type="entry name" value="LeuE-type"/>
</dbReference>
<dbReference type="PIRSF" id="PIRSF006324">
    <property type="entry name" value="LeuE"/>
    <property type="match status" value="1"/>
</dbReference>
<evidence type="ECO:0000313" key="7">
    <source>
        <dbReference type="EMBL" id="KAA2266965.1"/>
    </source>
</evidence>
<dbReference type="AlphaFoldDB" id="A0A5B2XUX7"/>
<dbReference type="OrthoDB" id="3175972at2"/>
<feature type="transmembrane region" description="Helical" evidence="6">
    <location>
        <begin position="6"/>
        <end position="27"/>
    </location>
</feature>
<evidence type="ECO:0000256" key="4">
    <source>
        <dbReference type="ARBA" id="ARBA00022989"/>
    </source>
</evidence>
<keyword evidence="4 6" id="KW-1133">Transmembrane helix</keyword>
<evidence type="ECO:0000256" key="1">
    <source>
        <dbReference type="ARBA" id="ARBA00004651"/>
    </source>
</evidence>
<dbReference type="EMBL" id="VUOB01000001">
    <property type="protein sequence ID" value="KAA2266965.1"/>
    <property type="molecule type" value="Genomic_DNA"/>
</dbReference>
<evidence type="ECO:0000256" key="3">
    <source>
        <dbReference type="ARBA" id="ARBA00022692"/>
    </source>
</evidence>
<feature type="transmembrane region" description="Helical" evidence="6">
    <location>
        <begin position="152"/>
        <end position="172"/>
    </location>
</feature>
<evidence type="ECO:0000256" key="6">
    <source>
        <dbReference type="SAM" id="Phobius"/>
    </source>
</evidence>
<evidence type="ECO:0000256" key="5">
    <source>
        <dbReference type="ARBA" id="ARBA00023136"/>
    </source>
</evidence>
<evidence type="ECO:0000313" key="8">
    <source>
        <dbReference type="Proteomes" id="UP000323454"/>
    </source>
</evidence>
<keyword evidence="5 6" id="KW-0472">Membrane</keyword>
<comment type="caution">
    <text evidence="7">The sequence shown here is derived from an EMBL/GenBank/DDBJ whole genome shotgun (WGS) entry which is preliminary data.</text>
</comment>
<feature type="transmembrane region" description="Helical" evidence="6">
    <location>
        <begin position="39"/>
        <end position="62"/>
    </location>
</feature>
<accession>A0A5B2XUX7</accession>
<keyword evidence="8" id="KW-1185">Reference proteome</keyword>
<sequence length="212" mass="21759">MVSMDHVLAFGLMSFVLIVVPGPSVLFTVSRALSVGRRAALVTVLGNALGACTQVAAVAFGVGAVVQASAAIFTAVKVVGAGYLVYLGVQAIRHRRGLAESLSATAAPTRTGRVLREGYVVGVTNPKGIVFLSAVLPQFADRSAGQVPLQMLLLGLVFIAIAMTSDTVYAFAAGTAREWLARSPRRLAAIGGTGGLMMIGLGASLAMTGRKD</sequence>
<keyword evidence="3 6" id="KW-0812">Transmembrane</keyword>
<reference evidence="7 8" key="1">
    <citation type="submission" date="2019-09" db="EMBL/GenBank/DDBJ databases">
        <title>Goodfellowia gen. nov., a new genus of the Pseudonocardineae related to Actinoalloteichus, containing Goodfellowia coeruleoviolacea gen. nov., comb. nov. gen. nov., comb. nov.</title>
        <authorList>
            <person name="Labeda D."/>
        </authorList>
    </citation>
    <scope>NUCLEOTIDE SEQUENCE [LARGE SCALE GENOMIC DNA]</scope>
    <source>
        <strain evidence="7 8">AN110305</strain>
    </source>
</reference>
<protein>
    <submittedName>
        <fullName evidence="7">LysE family translocator</fullName>
    </submittedName>
</protein>
<proteinExistence type="predicted"/>
<dbReference type="PANTHER" id="PTHR30086:SF20">
    <property type="entry name" value="ARGININE EXPORTER PROTEIN ARGO-RELATED"/>
    <property type="match status" value="1"/>
</dbReference>
<comment type="subcellular location">
    <subcellularLocation>
        <location evidence="1">Cell membrane</location>
        <topology evidence="1">Multi-pass membrane protein</topology>
    </subcellularLocation>
</comment>